<dbReference type="AlphaFoldDB" id="A6GKP6"/>
<organism evidence="1 2">
    <name type="scientific">Plesiocystis pacifica SIR-1</name>
    <dbReference type="NCBI Taxonomy" id="391625"/>
    <lineage>
        <taxon>Bacteria</taxon>
        <taxon>Pseudomonadati</taxon>
        <taxon>Myxococcota</taxon>
        <taxon>Polyangia</taxon>
        <taxon>Nannocystales</taxon>
        <taxon>Nannocystaceae</taxon>
        <taxon>Plesiocystis</taxon>
    </lineage>
</organism>
<protein>
    <submittedName>
        <fullName evidence="1">Uncharacterized protein</fullName>
    </submittedName>
</protein>
<accession>A6GKP6</accession>
<dbReference type="Proteomes" id="UP000005801">
    <property type="component" value="Unassembled WGS sequence"/>
</dbReference>
<feature type="non-terminal residue" evidence="1">
    <location>
        <position position="1"/>
    </location>
</feature>
<evidence type="ECO:0000313" key="1">
    <source>
        <dbReference type="EMBL" id="EDM73552.1"/>
    </source>
</evidence>
<dbReference type="EMBL" id="ABCS01000214">
    <property type="protein sequence ID" value="EDM73552.1"/>
    <property type="molecule type" value="Genomic_DNA"/>
</dbReference>
<keyword evidence="2" id="KW-1185">Reference proteome</keyword>
<reference evidence="1 2" key="1">
    <citation type="submission" date="2007-06" db="EMBL/GenBank/DDBJ databases">
        <authorList>
            <person name="Shimkets L."/>
            <person name="Ferriera S."/>
            <person name="Johnson J."/>
            <person name="Kravitz S."/>
            <person name="Beeson K."/>
            <person name="Sutton G."/>
            <person name="Rogers Y.-H."/>
            <person name="Friedman R."/>
            <person name="Frazier M."/>
            <person name="Venter J.C."/>
        </authorList>
    </citation>
    <scope>NUCLEOTIDE SEQUENCE [LARGE SCALE GENOMIC DNA]</scope>
    <source>
        <strain evidence="1 2">SIR-1</strain>
    </source>
</reference>
<dbReference type="RefSeq" id="WP_006977282.1">
    <property type="nucleotide sequence ID" value="NZ_ABCS01000214.1"/>
</dbReference>
<comment type="caution">
    <text evidence="1">The sequence shown here is derived from an EMBL/GenBank/DDBJ whole genome shotgun (WGS) entry which is preliminary data.</text>
</comment>
<sequence length="91" mass="9884">GVVGDPLPRAPFGIQRLANGSILKVELDDDRVGIEGRGDRARELSVELPPELRGQALRWRVVYERVLDTPVGAEGHAEVWDSVELGAGTLD</sequence>
<gene>
    <name evidence="1" type="ORF">PPSIR1_08481</name>
</gene>
<name>A6GKP6_9BACT</name>
<proteinExistence type="predicted"/>
<evidence type="ECO:0000313" key="2">
    <source>
        <dbReference type="Proteomes" id="UP000005801"/>
    </source>
</evidence>